<gene>
    <name evidence="17 18 19" type="primary">LOC107270279</name>
    <name evidence="15" type="synonym">coq2</name>
</gene>
<keyword evidence="16" id="KW-1185">Reference proteome</keyword>
<protein>
    <recommendedName>
        <fullName evidence="15">4-hydroxybenzoate polyprenyltransferase, mitochondrial</fullName>
        <shortName evidence="15">4-HB polyprenyltransferase</shortName>
        <ecNumber evidence="15">2.5.1.39</ecNumber>
    </recommendedName>
    <alternativeName>
        <fullName evidence="15">Para-hydroxybenzoate--polyprenyltransferase</fullName>
        <shortName evidence="15">PHB:PPT</shortName>
        <shortName evidence="15">PHB:polyprenyltransferase</shortName>
    </alternativeName>
</protein>
<evidence type="ECO:0000256" key="1">
    <source>
        <dbReference type="ARBA" id="ARBA00001946"/>
    </source>
</evidence>
<comment type="subcellular location">
    <subcellularLocation>
        <location evidence="2">Membrane</location>
        <topology evidence="2">Multi-pass membrane protein</topology>
    </subcellularLocation>
    <subcellularLocation>
        <location evidence="15">Mitochondrion inner membrane</location>
        <topology evidence="15">Multi-pass membrane protein</topology>
        <orientation evidence="15">Matrix side</orientation>
    </subcellularLocation>
</comment>
<dbReference type="CDD" id="cd13959">
    <property type="entry name" value="PT_UbiA_COQ2"/>
    <property type="match status" value="1"/>
</dbReference>
<dbReference type="RefSeq" id="XP_015600631.1">
    <property type="nucleotide sequence ID" value="XM_015745145.2"/>
</dbReference>
<keyword evidence="5 15" id="KW-0831">Ubiquinone biosynthesis</keyword>
<dbReference type="InterPro" id="IPR039653">
    <property type="entry name" value="Prenyltransferase"/>
</dbReference>
<evidence type="ECO:0000256" key="15">
    <source>
        <dbReference type="HAMAP-Rule" id="MF_03189"/>
    </source>
</evidence>
<comment type="pathway">
    <text evidence="15">Cofactor biosynthesis; ubiquinone biosynthesis.</text>
</comment>
<dbReference type="PROSITE" id="PS00943">
    <property type="entry name" value="UBIA"/>
    <property type="match status" value="1"/>
</dbReference>
<dbReference type="NCBIfam" id="TIGR01474">
    <property type="entry name" value="ubiA_proteo"/>
    <property type="match status" value="1"/>
</dbReference>
<dbReference type="GeneID" id="107270279"/>
<evidence type="ECO:0000313" key="16">
    <source>
        <dbReference type="Proteomes" id="UP000694920"/>
    </source>
</evidence>
<keyword evidence="4 15" id="KW-0808">Transferase</keyword>
<organism evidence="16 19">
    <name type="scientific">Cephus cinctus</name>
    <name type="common">Wheat stem sawfly</name>
    <dbReference type="NCBI Taxonomy" id="211228"/>
    <lineage>
        <taxon>Eukaryota</taxon>
        <taxon>Metazoa</taxon>
        <taxon>Ecdysozoa</taxon>
        <taxon>Arthropoda</taxon>
        <taxon>Hexapoda</taxon>
        <taxon>Insecta</taxon>
        <taxon>Pterygota</taxon>
        <taxon>Neoptera</taxon>
        <taxon>Endopterygota</taxon>
        <taxon>Hymenoptera</taxon>
        <taxon>Cephoidea</taxon>
        <taxon>Cephidae</taxon>
        <taxon>Cephus</taxon>
    </lineage>
</organism>
<dbReference type="FunFam" id="1.20.120.1780:FF:000001">
    <property type="entry name" value="4-hydroxybenzoate octaprenyltransferase"/>
    <property type="match status" value="1"/>
</dbReference>
<dbReference type="InterPro" id="IPR000537">
    <property type="entry name" value="UbiA_prenyltransferase"/>
</dbReference>
<keyword evidence="10 15" id="KW-0472">Membrane</keyword>
<dbReference type="GO" id="GO:0005743">
    <property type="term" value="C:mitochondrial inner membrane"/>
    <property type="evidence" value="ECO:0007669"/>
    <property type="project" value="UniProtKB-SubCell"/>
</dbReference>
<dbReference type="FunFam" id="1.10.357.140:FF:000003">
    <property type="entry name" value="4-hydroxybenzoate polyprenyltransferase, mitochondrial"/>
    <property type="match status" value="1"/>
</dbReference>
<dbReference type="HAMAP" id="MF_01635">
    <property type="entry name" value="UbiA"/>
    <property type="match status" value="1"/>
</dbReference>
<dbReference type="KEGG" id="ccin:107270279"/>
<dbReference type="EC" id="2.5.1.39" evidence="15"/>
<feature type="transmembrane region" description="Helical" evidence="15">
    <location>
        <begin position="307"/>
        <end position="327"/>
    </location>
</feature>
<dbReference type="Proteomes" id="UP000694920">
    <property type="component" value="Unplaced"/>
</dbReference>
<evidence type="ECO:0000313" key="18">
    <source>
        <dbReference type="RefSeq" id="XP_015600632.1"/>
    </source>
</evidence>
<dbReference type="RefSeq" id="XP_015600632.1">
    <property type="nucleotide sequence ID" value="XM_015745146.2"/>
</dbReference>
<evidence type="ECO:0000313" key="17">
    <source>
        <dbReference type="RefSeq" id="XP_015600631.1"/>
    </source>
</evidence>
<keyword evidence="8" id="KW-0809">Transit peptide</keyword>
<comment type="catalytic activity">
    <reaction evidence="14">
        <text>an all-trans-polyprenyl diphosphate + 4-hydroxybenzoate = a 4-hydroxy-3-(all-trans-polyprenyl)benzoate + diphosphate</text>
        <dbReference type="Rhea" id="RHEA:44504"/>
        <dbReference type="Rhea" id="RHEA-COMP:9514"/>
        <dbReference type="Rhea" id="RHEA-COMP:9564"/>
        <dbReference type="ChEBI" id="CHEBI:17879"/>
        <dbReference type="ChEBI" id="CHEBI:33019"/>
        <dbReference type="ChEBI" id="CHEBI:58914"/>
        <dbReference type="ChEBI" id="CHEBI:78396"/>
        <dbReference type="EC" id="2.5.1.39"/>
    </reaction>
    <physiologicalReaction direction="left-to-right" evidence="14">
        <dbReference type="Rhea" id="RHEA:44505"/>
    </physiologicalReaction>
</comment>
<keyword evidence="15" id="KW-0496">Mitochondrion</keyword>
<evidence type="ECO:0000256" key="9">
    <source>
        <dbReference type="ARBA" id="ARBA00022989"/>
    </source>
</evidence>
<dbReference type="InterPro" id="IPR030470">
    <property type="entry name" value="UbiA_prenylTrfase_CS"/>
</dbReference>
<feature type="transmembrane region" description="Helical" evidence="15">
    <location>
        <begin position="184"/>
        <end position="203"/>
    </location>
</feature>
<dbReference type="CTD" id="27235"/>
<dbReference type="Gene3D" id="1.10.357.140">
    <property type="entry name" value="UbiA prenyltransferase"/>
    <property type="match status" value="1"/>
</dbReference>
<comment type="catalytic activity">
    <reaction evidence="12">
        <text>all-trans-decaprenyl diphosphate + 4-hydroxybenzoate = 4-hydroxy-3-(all-trans-decaprenyl)benzoate + diphosphate</text>
        <dbReference type="Rhea" id="RHEA:44564"/>
        <dbReference type="ChEBI" id="CHEBI:17879"/>
        <dbReference type="ChEBI" id="CHEBI:33019"/>
        <dbReference type="ChEBI" id="CHEBI:60721"/>
        <dbReference type="ChEBI" id="CHEBI:84503"/>
        <dbReference type="EC" id="2.5.1.39"/>
    </reaction>
    <physiologicalReaction direction="left-to-right" evidence="12">
        <dbReference type="Rhea" id="RHEA:44565"/>
    </physiologicalReaction>
</comment>
<keyword evidence="11 15" id="KW-0414">Isoprene biosynthesis</keyword>
<evidence type="ECO:0000256" key="8">
    <source>
        <dbReference type="ARBA" id="ARBA00022946"/>
    </source>
</evidence>
<sequence>MLVIKRSQQFSGLTRLLRSSINSSQKQWKLYPNDSWICARLYNCSDVNRKLQCKKQNKQPGPAKSVFTVKNLLVPTTIGKVEYRKYLSIAATIVNKSPKKVQPYIKLMRIDKPIGSWLLYWPCGWSIALAAPAGAIPDLHLLALFGLGAFVMRGAGCTINDMWDKDIDGKVARTKDRPLVTGQVSQFQALVFLGSQLTVGLLVLLQLNWYSIILGASSLGLVIIYPLMKRVTYWPQFILGMTFNWGALLGWSAVHGTCNWSVCLPLYVAGICWTILYDTIYAHQDKVDDLLLGIKSTALKFGDKTKLYLSGFGATMISSLVGVGLAVEQTWPYYGAVGIVASHLANQIYTLNVDNPTDCANKFISNHKVGMILFAGIVLGNLAKNSLEKDEKDEGNQLVKHKPKRNVSILAETNRSQISSFSSS</sequence>
<proteinExistence type="inferred from homology"/>
<name>A0AAJ7C2W5_CEPCN</name>
<dbReference type="GO" id="GO:0008412">
    <property type="term" value="F:4-hydroxybenzoate polyprenyltransferase activity"/>
    <property type="evidence" value="ECO:0007669"/>
    <property type="project" value="UniProtKB-EC"/>
</dbReference>
<comment type="similarity">
    <text evidence="3 15">Belongs to the UbiA prenyltransferase family.</text>
</comment>
<feature type="transmembrane region" description="Helical" evidence="15">
    <location>
        <begin position="234"/>
        <end position="253"/>
    </location>
</feature>
<dbReference type="PANTHER" id="PTHR11048">
    <property type="entry name" value="PRENYLTRANSFERASES"/>
    <property type="match status" value="1"/>
</dbReference>
<dbReference type="GO" id="GO:0006744">
    <property type="term" value="P:ubiquinone biosynthetic process"/>
    <property type="evidence" value="ECO:0007669"/>
    <property type="project" value="UniProtKB-UniRule"/>
</dbReference>
<accession>A0AAJ7C2W5</accession>
<dbReference type="GO" id="GO:0008299">
    <property type="term" value="P:isoprenoid biosynthetic process"/>
    <property type="evidence" value="ECO:0007669"/>
    <property type="project" value="UniProtKB-UniRule"/>
</dbReference>
<keyword evidence="9 15" id="KW-1133">Transmembrane helix</keyword>
<evidence type="ECO:0000256" key="2">
    <source>
        <dbReference type="ARBA" id="ARBA00004141"/>
    </source>
</evidence>
<evidence type="ECO:0000256" key="14">
    <source>
        <dbReference type="ARBA" id="ARBA00051182"/>
    </source>
</evidence>
<evidence type="ECO:0000256" key="11">
    <source>
        <dbReference type="ARBA" id="ARBA00023229"/>
    </source>
</evidence>
<feature type="transmembrane region" description="Helical" evidence="15">
    <location>
        <begin position="259"/>
        <end position="277"/>
    </location>
</feature>
<comment type="catalytic activity">
    <reaction evidence="13">
        <text>all-trans-nonaprenyl diphosphate + 4-hydroxybenzoate = 4-hydroxy-3-(all-trans-nonaprenyl)benzoate + diphosphate</text>
        <dbReference type="Rhea" id="RHEA:17709"/>
        <dbReference type="ChEBI" id="CHEBI:17879"/>
        <dbReference type="ChEBI" id="CHEBI:33019"/>
        <dbReference type="ChEBI" id="CHEBI:58391"/>
        <dbReference type="ChEBI" id="CHEBI:84502"/>
        <dbReference type="EC" id="2.5.1.39"/>
    </reaction>
    <physiologicalReaction direction="left-to-right" evidence="13">
        <dbReference type="Rhea" id="RHEA:17710"/>
    </physiologicalReaction>
</comment>
<keyword evidence="6 15" id="KW-0812">Transmembrane</keyword>
<dbReference type="AlphaFoldDB" id="A0AAJ7C2W5"/>
<evidence type="ECO:0000256" key="13">
    <source>
        <dbReference type="ARBA" id="ARBA00050454"/>
    </source>
</evidence>
<evidence type="ECO:0000256" key="6">
    <source>
        <dbReference type="ARBA" id="ARBA00022692"/>
    </source>
</evidence>
<evidence type="ECO:0000256" key="4">
    <source>
        <dbReference type="ARBA" id="ARBA00022679"/>
    </source>
</evidence>
<dbReference type="RefSeq" id="XP_015600633.1">
    <property type="nucleotide sequence ID" value="XM_015745147.2"/>
</dbReference>
<evidence type="ECO:0000256" key="7">
    <source>
        <dbReference type="ARBA" id="ARBA00022792"/>
    </source>
</evidence>
<dbReference type="Gene3D" id="1.20.120.1780">
    <property type="entry name" value="UbiA prenyltransferase"/>
    <property type="match status" value="1"/>
</dbReference>
<dbReference type="PANTHER" id="PTHR11048:SF28">
    <property type="entry name" value="4-HYDROXYBENZOATE POLYPRENYLTRANSFERASE, MITOCHONDRIAL"/>
    <property type="match status" value="1"/>
</dbReference>
<dbReference type="InterPro" id="IPR006370">
    <property type="entry name" value="HB_polyprenyltransferase-like"/>
</dbReference>
<feature type="transmembrane region" description="Helical" evidence="15">
    <location>
        <begin position="209"/>
        <end position="227"/>
    </location>
</feature>
<reference evidence="17 18" key="1">
    <citation type="submission" date="2025-04" db="UniProtKB">
        <authorList>
            <consortium name="RefSeq"/>
        </authorList>
    </citation>
    <scope>IDENTIFICATION</scope>
</reference>
<comment type="function">
    <text evidence="15">Catalyzes the prenylation of para-hydroxybenzoate (PHB) with an all-trans polyprenyl group. Mediates the second step in the final reaction sequence of coenzyme Q (CoQ) biosynthesis, which is the condensation of the polyisoprenoid side chain with PHB, generating the first membrane-bound Q intermediate.</text>
</comment>
<evidence type="ECO:0000256" key="5">
    <source>
        <dbReference type="ARBA" id="ARBA00022688"/>
    </source>
</evidence>
<evidence type="ECO:0000256" key="12">
    <source>
        <dbReference type="ARBA" id="ARBA00049890"/>
    </source>
</evidence>
<dbReference type="InterPro" id="IPR044878">
    <property type="entry name" value="UbiA_sf"/>
</dbReference>
<feature type="transmembrane region" description="Helical" evidence="15">
    <location>
        <begin position="117"/>
        <end position="136"/>
    </location>
</feature>
<evidence type="ECO:0000313" key="19">
    <source>
        <dbReference type="RefSeq" id="XP_015600633.1"/>
    </source>
</evidence>
<evidence type="ECO:0000256" key="3">
    <source>
        <dbReference type="ARBA" id="ARBA00005985"/>
    </source>
</evidence>
<dbReference type="Pfam" id="PF01040">
    <property type="entry name" value="UbiA"/>
    <property type="match status" value="1"/>
</dbReference>
<keyword evidence="7 15" id="KW-0999">Mitochondrion inner membrane</keyword>
<comment type="cofactor">
    <cofactor evidence="1 15">
        <name>Mg(2+)</name>
        <dbReference type="ChEBI" id="CHEBI:18420"/>
    </cofactor>
</comment>
<evidence type="ECO:0000256" key="10">
    <source>
        <dbReference type="ARBA" id="ARBA00023136"/>
    </source>
</evidence>